<keyword evidence="1" id="KW-0812">Transmembrane</keyword>
<feature type="transmembrane region" description="Helical" evidence="1">
    <location>
        <begin position="6"/>
        <end position="26"/>
    </location>
</feature>
<gene>
    <name evidence="2" type="ORF">UFOVP1355_21</name>
</gene>
<accession>A0A6J5RRQ4</accession>
<evidence type="ECO:0000313" key="2">
    <source>
        <dbReference type="EMBL" id="CAB4199953.1"/>
    </source>
</evidence>
<evidence type="ECO:0000256" key="1">
    <source>
        <dbReference type="SAM" id="Phobius"/>
    </source>
</evidence>
<dbReference type="EMBL" id="LR797288">
    <property type="protein sequence ID" value="CAB4199953.1"/>
    <property type="molecule type" value="Genomic_DNA"/>
</dbReference>
<sequence length="74" mass="8512">MDTQVLFNIAVSTAGFFGGWTLNNIYRSIEKLDKDVRAMPHTYVAKVDYKEDVSEIKGMLTKIFDKLEHKVDKT</sequence>
<reference evidence="2" key="1">
    <citation type="submission" date="2020-05" db="EMBL/GenBank/DDBJ databases">
        <authorList>
            <person name="Chiriac C."/>
            <person name="Salcher M."/>
            <person name="Ghai R."/>
            <person name="Kavagutti S V."/>
        </authorList>
    </citation>
    <scope>NUCLEOTIDE SEQUENCE</scope>
</reference>
<protein>
    <submittedName>
        <fullName evidence="2">Uncharacterized protein</fullName>
    </submittedName>
</protein>
<keyword evidence="1" id="KW-1133">Transmembrane helix</keyword>
<proteinExistence type="predicted"/>
<keyword evidence="1" id="KW-0472">Membrane</keyword>
<organism evidence="2">
    <name type="scientific">uncultured Caudovirales phage</name>
    <dbReference type="NCBI Taxonomy" id="2100421"/>
    <lineage>
        <taxon>Viruses</taxon>
        <taxon>Duplodnaviria</taxon>
        <taxon>Heunggongvirae</taxon>
        <taxon>Uroviricota</taxon>
        <taxon>Caudoviricetes</taxon>
        <taxon>Peduoviridae</taxon>
        <taxon>Maltschvirus</taxon>
        <taxon>Maltschvirus maltsch</taxon>
    </lineage>
</organism>
<name>A0A6J5RRQ4_9CAUD</name>